<evidence type="ECO:0000256" key="1">
    <source>
        <dbReference type="ARBA" id="ARBA00009342"/>
    </source>
</evidence>
<dbReference type="InterPro" id="IPR016181">
    <property type="entry name" value="Acyl_CoA_acyltransferase"/>
</dbReference>
<evidence type="ECO:0000313" key="6">
    <source>
        <dbReference type="EMBL" id="CAH0380119.1"/>
    </source>
</evidence>
<feature type="region of interest" description="Disordered" evidence="4">
    <location>
        <begin position="323"/>
        <end position="345"/>
    </location>
</feature>
<reference evidence="6" key="1">
    <citation type="submission" date="2021-11" db="EMBL/GenBank/DDBJ databases">
        <authorList>
            <consortium name="Genoscope - CEA"/>
            <person name="William W."/>
        </authorList>
    </citation>
    <scope>NUCLEOTIDE SEQUENCE</scope>
</reference>
<evidence type="ECO:0000313" key="7">
    <source>
        <dbReference type="Proteomes" id="UP000789595"/>
    </source>
</evidence>
<evidence type="ECO:0000256" key="3">
    <source>
        <dbReference type="ARBA" id="ARBA00023315"/>
    </source>
</evidence>
<protein>
    <recommendedName>
        <fullName evidence="5">N-acetyltransferase domain-containing protein</fullName>
    </recommendedName>
</protein>
<accession>A0A8J2STV1</accession>
<dbReference type="SUPFAM" id="SSF82199">
    <property type="entry name" value="SET domain"/>
    <property type="match status" value="1"/>
</dbReference>
<feature type="compositionally biased region" description="Pro residues" evidence="4">
    <location>
        <begin position="332"/>
        <end position="345"/>
    </location>
</feature>
<dbReference type="Pfam" id="PF13302">
    <property type="entry name" value="Acetyltransf_3"/>
    <property type="match status" value="1"/>
</dbReference>
<keyword evidence="7" id="KW-1185">Reference proteome</keyword>
<comment type="similarity">
    <text evidence="1">Belongs to the acetyltransferase family. GNAT subfamily.</text>
</comment>
<dbReference type="InterPro" id="IPR046341">
    <property type="entry name" value="SET_dom_sf"/>
</dbReference>
<dbReference type="PANTHER" id="PTHR13256:SF16">
    <property type="entry name" value="ALPHA_BETA-TUBULIN-N-ACETYLTRANSFERASE 9"/>
    <property type="match status" value="1"/>
</dbReference>
<name>A0A8J2STV1_9STRA</name>
<comment type="caution">
    <text evidence="6">The sequence shown here is derived from an EMBL/GenBank/DDBJ whole genome shotgun (WGS) entry which is preliminary data.</text>
</comment>
<dbReference type="OrthoDB" id="5043642at2759"/>
<proteinExistence type="inferred from homology"/>
<dbReference type="Gene3D" id="2.170.270.10">
    <property type="entry name" value="SET domain"/>
    <property type="match status" value="1"/>
</dbReference>
<dbReference type="EMBL" id="CAKKNE010000006">
    <property type="protein sequence ID" value="CAH0380119.1"/>
    <property type="molecule type" value="Genomic_DNA"/>
</dbReference>
<dbReference type="InterPro" id="IPR000182">
    <property type="entry name" value="GNAT_dom"/>
</dbReference>
<evidence type="ECO:0000256" key="4">
    <source>
        <dbReference type="SAM" id="MobiDB-lite"/>
    </source>
</evidence>
<keyword evidence="2" id="KW-0808">Transferase</keyword>
<evidence type="ECO:0000256" key="2">
    <source>
        <dbReference type="ARBA" id="ARBA00022679"/>
    </source>
</evidence>
<evidence type="ECO:0000259" key="5">
    <source>
        <dbReference type="Pfam" id="PF13302"/>
    </source>
</evidence>
<feature type="domain" description="N-acetyltransferase" evidence="5">
    <location>
        <begin position="13"/>
        <end position="160"/>
    </location>
</feature>
<sequence>MRLNEDTVLVGRRCVLVPYKEKYVKRYHAWMQDDDLLALTASERLTLDEEVENQKSWRDDAKKLTFIVLDRAQCFKNGDDRFPTNAMVGDVNAFLTVPDEPLAAEVDVMVPERRRRGFGGEAVRLLLRYGREALHLETFVAKIASENAASLKLFASLGFERTNYVEAFDEVELRSTSIIKIPWTVQSFDMAPSPGFEERRFSVRDEDDANVSGLVVRFGAKSAFAWVGPADNAPALGALAGAAPRAFAQGGAATNLIDPADVVGPQVAARLVAATDRLVLVAWSLDHASAAVERALSERVPPAGCGFCVGLARATAAEALFGGSSSDDDGVAPPPPPPAPPPEPLPVPVPSAVACARLAAFAPGYAPLYAHPALRLVSAPATGGGRGLAAARDLDAGTLLLLEAPLLSREAQATIADPTAALPSLHIEQLHGATLEQKWQFNAFESGLYRLRSLLNDSPQPSCVALTTAGGLAEVWTQRKVEAGAPLTVSYVQPECSVARRDAYLRAQHGFVSDRAEADAAAEALDGVDDLLEAGDVAAALAAALPRAASSRRAAGLAAAAAGRAARERLVLPRATLGARGTPHGLALFHALAWRDALARALAREGLGASPAAAEAAGLAADALDALRAFRSAADVAAMAGRAWPDAQAVSREARALRRAAEAGAARYDSRRWVGGGRDR</sequence>
<dbReference type="AlphaFoldDB" id="A0A8J2STV1"/>
<dbReference type="PANTHER" id="PTHR13256">
    <property type="entry name" value="N-ACETYLTRANSFERASE 9"/>
    <property type="match status" value="1"/>
</dbReference>
<organism evidence="6 7">
    <name type="scientific">Pelagomonas calceolata</name>
    <dbReference type="NCBI Taxonomy" id="35677"/>
    <lineage>
        <taxon>Eukaryota</taxon>
        <taxon>Sar</taxon>
        <taxon>Stramenopiles</taxon>
        <taxon>Ochrophyta</taxon>
        <taxon>Pelagophyceae</taxon>
        <taxon>Pelagomonadales</taxon>
        <taxon>Pelagomonadaceae</taxon>
        <taxon>Pelagomonas</taxon>
    </lineage>
</organism>
<dbReference type="InterPro" id="IPR039135">
    <property type="entry name" value="NAT9-like"/>
</dbReference>
<dbReference type="Gene3D" id="3.40.630.30">
    <property type="match status" value="1"/>
</dbReference>
<dbReference type="SUPFAM" id="SSF55729">
    <property type="entry name" value="Acyl-CoA N-acyltransferases (Nat)"/>
    <property type="match status" value="1"/>
</dbReference>
<keyword evidence="3" id="KW-0012">Acyltransferase</keyword>
<gene>
    <name evidence="6" type="ORF">PECAL_6P17590</name>
</gene>
<dbReference type="GO" id="GO:0008080">
    <property type="term" value="F:N-acetyltransferase activity"/>
    <property type="evidence" value="ECO:0007669"/>
    <property type="project" value="InterPro"/>
</dbReference>
<dbReference type="Proteomes" id="UP000789595">
    <property type="component" value="Unassembled WGS sequence"/>
</dbReference>